<organism evidence="1 2">
    <name type="scientific">Candidatus Scalindua arabica</name>
    <dbReference type="NCBI Taxonomy" id="1127984"/>
    <lineage>
        <taxon>Bacteria</taxon>
        <taxon>Pseudomonadati</taxon>
        <taxon>Planctomycetota</taxon>
        <taxon>Candidatus Brocadiia</taxon>
        <taxon>Candidatus Brocadiales</taxon>
        <taxon>Candidatus Scalinduaceae</taxon>
        <taxon>Candidatus Scalindua</taxon>
    </lineage>
</organism>
<protein>
    <recommendedName>
        <fullName evidence="3">Transposase</fullName>
    </recommendedName>
</protein>
<accession>A0A942A481</accession>
<name>A0A942A481_9BACT</name>
<dbReference type="Gene3D" id="3.30.70.1290">
    <property type="entry name" value="Transposase IS200-like"/>
    <property type="match status" value="1"/>
</dbReference>
<proteinExistence type="predicted"/>
<reference evidence="1" key="1">
    <citation type="journal article" date="2021" name="ISME J.">
        <title>Fine-scale metabolic discontinuity in a stratified prokaryote microbiome of a Red Sea deep halocline.</title>
        <authorList>
            <person name="Michoud G."/>
            <person name="Ngugi D.K."/>
            <person name="Barozzi A."/>
            <person name="Merlino G."/>
            <person name="Calleja M.L."/>
            <person name="Delgado-Huertas A."/>
            <person name="Moran X.A.G."/>
            <person name="Daffonchio D."/>
        </authorList>
    </citation>
    <scope>NUCLEOTIDE SEQUENCE</scope>
    <source>
        <strain evidence="1">SuakinDeep_MAG55_1</strain>
    </source>
</reference>
<dbReference type="InterPro" id="IPR036515">
    <property type="entry name" value="Transposase_17_sf"/>
</dbReference>
<dbReference type="GO" id="GO:0003677">
    <property type="term" value="F:DNA binding"/>
    <property type="evidence" value="ECO:0007669"/>
    <property type="project" value="InterPro"/>
</dbReference>
<comment type="caution">
    <text evidence="1">The sequence shown here is derived from an EMBL/GenBank/DDBJ whole genome shotgun (WGS) entry which is preliminary data.</text>
</comment>
<dbReference type="GO" id="GO:0006313">
    <property type="term" value="P:DNA transposition"/>
    <property type="evidence" value="ECO:0007669"/>
    <property type="project" value="InterPro"/>
</dbReference>
<dbReference type="GO" id="GO:0004803">
    <property type="term" value="F:transposase activity"/>
    <property type="evidence" value="ECO:0007669"/>
    <property type="project" value="InterPro"/>
</dbReference>
<dbReference type="EMBL" id="JAANXD010000033">
    <property type="protein sequence ID" value="MBS1257702.1"/>
    <property type="molecule type" value="Genomic_DNA"/>
</dbReference>
<sequence>MEQKKYNPEIHHRRSIRIKEYDYSLEGLYYITICTSHHERLFGHIDNGKMVLTEYGKIANNEWFKTGFFTPFL</sequence>
<dbReference type="Proteomes" id="UP000722750">
    <property type="component" value="Unassembled WGS sequence"/>
</dbReference>
<dbReference type="AlphaFoldDB" id="A0A942A481"/>
<evidence type="ECO:0008006" key="3">
    <source>
        <dbReference type="Google" id="ProtNLM"/>
    </source>
</evidence>
<evidence type="ECO:0000313" key="1">
    <source>
        <dbReference type="EMBL" id="MBS1257702.1"/>
    </source>
</evidence>
<gene>
    <name evidence="1" type="ORF">MAG551_00747</name>
</gene>
<evidence type="ECO:0000313" key="2">
    <source>
        <dbReference type="Proteomes" id="UP000722750"/>
    </source>
</evidence>